<evidence type="ECO:0000256" key="3">
    <source>
        <dbReference type="ARBA" id="ARBA00022630"/>
    </source>
</evidence>
<dbReference type="PANTHER" id="PTHR19370">
    <property type="entry name" value="NADH-CYTOCHROME B5 REDUCTASE"/>
    <property type="match status" value="1"/>
</dbReference>
<dbReference type="PRINTS" id="PR00406">
    <property type="entry name" value="CYTB5RDTASE"/>
</dbReference>
<reference evidence="12 13" key="1">
    <citation type="journal article" date="2011" name="Genome Res.">
        <title>Phylogeny-wide analysis of social amoeba genomes highlights ancient origins for complex intercellular communication.</title>
        <authorList>
            <person name="Heidel A.J."/>
            <person name="Lawal H.M."/>
            <person name="Felder M."/>
            <person name="Schilde C."/>
            <person name="Helps N.R."/>
            <person name="Tunggal B."/>
            <person name="Rivero F."/>
            <person name="John U."/>
            <person name="Schleicher M."/>
            <person name="Eichinger L."/>
            <person name="Platzer M."/>
            <person name="Noegel A.A."/>
            <person name="Schaap P."/>
            <person name="Gloeckner G."/>
        </authorList>
    </citation>
    <scope>NUCLEOTIDE SEQUENCE [LARGE SCALE GENOMIC DNA]</scope>
    <source>
        <strain evidence="13">ATCC 26659 / Pp 5 / PN500</strain>
    </source>
</reference>
<dbReference type="OMA" id="KGAMQYS"/>
<keyword evidence="13" id="KW-1185">Reference proteome</keyword>
<feature type="compositionally biased region" description="Low complexity" evidence="10">
    <location>
        <begin position="129"/>
        <end position="145"/>
    </location>
</feature>
<keyword evidence="3 8" id="KW-0285">Flavoprotein</keyword>
<keyword evidence="2 9" id="KW-0349">Heme</keyword>
<feature type="domain" description="Cytochrome b5 heme-binding" evidence="11">
    <location>
        <begin position="27"/>
        <end position="103"/>
    </location>
</feature>
<evidence type="ECO:0000259" key="11">
    <source>
        <dbReference type="PROSITE" id="PS50255"/>
    </source>
</evidence>
<sequence length="490" mass="54944">MYRNTVSEKIKKIAEQSLAKYGEINSNTVYTWDEVSKHTQKNDFWTVVNGYVYDLTAYLPLHPGGFNLLFRCAGQNATNDFEAMYHSRNAKLILECFIIGKVKGSAPSSSSSSSTSSTSSSTLKPNGINNNNNNNTSPFKMPTKSTTIITPTATSTNITTASMTTLSISDVSNNSNTTIIYPSSTTTTLTTTTQNNNNNIVKIEPTKTTITYKQKISHDSYLIEVKAPKIANWTTPLTHVSLTTVNDDLYRSYTPIDVVQRDSQYYIQFIIKVCLASYTIYFYFYINILNDQSINQSIQGYKEGIAKQIVELNVGDELMLRGPIETNQTFNLSSFTKDYIIGIAGGTGITPMLQTMKSLYNNSNNSNNNNSKSIPKFILIYSNKTSEDILLKNELDELQKNNSDKVSIYYVITQQSNNNNNNSVDKVNNILYGSRINQESLIKILTNHRDIKIDNFEVLICGPKSFNQSIQQLIETIGFTTNNNILHILE</sequence>
<evidence type="ECO:0000256" key="4">
    <source>
        <dbReference type="ARBA" id="ARBA00022723"/>
    </source>
</evidence>
<dbReference type="SMART" id="SM01117">
    <property type="entry name" value="Cyt-b5"/>
    <property type="match status" value="1"/>
</dbReference>
<dbReference type="GO" id="GO:0046872">
    <property type="term" value="F:metal ion binding"/>
    <property type="evidence" value="ECO:0007669"/>
    <property type="project" value="UniProtKB-UniRule"/>
</dbReference>
<dbReference type="SUPFAM" id="SSF52343">
    <property type="entry name" value="Ferredoxin reductase-like, C-terminal NADP-linked domain"/>
    <property type="match status" value="1"/>
</dbReference>
<dbReference type="GO" id="GO:0016491">
    <property type="term" value="F:oxidoreductase activity"/>
    <property type="evidence" value="ECO:0007669"/>
    <property type="project" value="UniProtKB-KW"/>
</dbReference>
<comment type="caution">
    <text evidence="12">The sequence shown here is derived from an EMBL/GenBank/DDBJ whole genome shotgun (WGS) entry which is preliminary data.</text>
</comment>
<comment type="cofactor">
    <cofactor evidence="1 8">
        <name>FAD</name>
        <dbReference type="ChEBI" id="CHEBI:57692"/>
    </cofactor>
</comment>
<dbReference type="InterPro" id="IPR001199">
    <property type="entry name" value="Cyt_B5-like_heme/steroid-bd"/>
</dbReference>
<keyword evidence="4 9" id="KW-0479">Metal-binding</keyword>
<dbReference type="GeneID" id="31365328"/>
<dbReference type="RefSeq" id="XP_020429232.1">
    <property type="nucleotide sequence ID" value="XM_020580645.1"/>
</dbReference>
<gene>
    <name evidence="12" type="ORF">PPL_09856</name>
</gene>
<dbReference type="EMBL" id="ADBJ01000044">
    <property type="protein sequence ID" value="EFA77103.1"/>
    <property type="molecule type" value="Genomic_DNA"/>
</dbReference>
<feature type="region of interest" description="Disordered" evidence="10">
    <location>
        <begin position="105"/>
        <end position="145"/>
    </location>
</feature>
<comment type="similarity">
    <text evidence="9">Belongs to the cytochrome b5 family.</text>
</comment>
<dbReference type="Gene3D" id="2.40.30.10">
    <property type="entry name" value="Translation factors"/>
    <property type="match status" value="1"/>
</dbReference>
<dbReference type="PROSITE" id="PS50255">
    <property type="entry name" value="CYTOCHROME_B5_2"/>
    <property type="match status" value="1"/>
</dbReference>
<dbReference type="Gene3D" id="3.40.50.80">
    <property type="entry name" value="Nucleotide-binding domain of ferredoxin-NADP reductase (FNR) module"/>
    <property type="match status" value="1"/>
</dbReference>
<dbReference type="InterPro" id="IPR001834">
    <property type="entry name" value="CBR-like"/>
</dbReference>
<protein>
    <submittedName>
        <fullName evidence="12">Cytochrome b5 reductase</fullName>
    </submittedName>
</protein>
<feature type="binding site" evidence="8">
    <location>
        <position position="272"/>
    </location>
    <ligand>
        <name>FAD</name>
        <dbReference type="ChEBI" id="CHEBI:57692"/>
    </ligand>
</feature>
<dbReference type="InParanoid" id="D3BP93"/>
<evidence type="ECO:0000256" key="9">
    <source>
        <dbReference type="RuleBase" id="RU362121"/>
    </source>
</evidence>
<accession>D3BP93</accession>
<dbReference type="PRINTS" id="PR00363">
    <property type="entry name" value="CYTOCHROMEB5"/>
</dbReference>
<dbReference type="SUPFAM" id="SSF63380">
    <property type="entry name" value="Riboflavin synthase domain-like"/>
    <property type="match status" value="1"/>
</dbReference>
<dbReference type="InterPro" id="IPR018506">
    <property type="entry name" value="Cyt_B5_heme-BS"/>
</dbReference>
<dbReference type="PROSITE" id="PS00191">
    <property type="entry name" value="CYTOCHROME_B5_1"/>
    <property type="match status" value="1"/>
</dbReference>
<dbReference type="Pfam" id="PF00173">
    <property type="entry name" value="Cyt-b5"/>
    <property type="match status" value="1"/>
</dbReference>
<dbReference type="Pfam" id="PF00175">
    <property type="entry name" value="NAD_binding_1"/>
    <property type="match status" value="1"/>
</dbReference>
<evidence type="ECO:0000256" key="5">
    <source>
        <dbReference type="ARBA" id="ARBA00022827"/>
    </source>
</evidence>
<feature type="compositionally biased region" description="Low complexity" evidence="10">
    <location>
        <begin position="108"/>
        <end position="122"/>
    </location>
</feature>
<dbReference type="SUPFAM" id="SSF55856">
    <property type="entry name" value="Cytochrome b5-like heme/steroid binding domain"/>
    <property type="match status" value="1"/>
</dbReference>
<evidence type="ECO:0000313" key="13">
    <source>
        <dbReference type="Proteomes" id="UP000001396"/>
    </source>
</evidence>
<evidence type="ECO:0000313" key="12">
    <source>
        <dbReference type="EMBL" id="EFA77103.1"/>
    </source>
</evidence>
<dbReference type="Gene3D" id="3.10.120.10">
    <property type="entry name" value="Cytochrome b5-like heme/steroid binding domain"/>
    <property type="match status" value="1"/>
</dbReference>
<dbReference type="InterPro" id="IPR036400">
    <property type="entry name" value="Cyt_B5-like_heme/steroid_sf"/>
</dbReference>
<feature type="binding site" evidence="8">
    <location>
        <position position="251"/>
    </location>
    <ligand>
        <name>FAD</name>
        <dbReference type="ChEBI" id="CHEBI:57692"/>
    </ligand>
</feature>
<feature type="binding site" evidence="8">
    <location>
        <position position="305"/>
    </location>
    <ligand>
        <name>FAD</name>
        <dbReference type="ChEBI" id="CHEBI:57692"/>
    </ligand>
</feature>
<feature type="binding site" evidence="8">
    <location>
        <position position="350"/>
    </location>
    <ligand>
        <name>FAD</name>
        <dbReference type="ChEBI" id="CHEBI:57692"/>
    </ligand>
</feature>
<keyword evidence="6" id="KW-0560">Oxidoreductase</keyword>
<proteinExistence type="inferred from homology"/>
<keyword evidence="5 8" id="KW-0274">FAD</keyword>
<dbReference type="Proteomes" id="UP000001396">
    <property type="component" value="Unassembled WGS sequence"/>
</dbReference>
<dbReference type="InterPro" id="IPR039261">
    <property type="entry name" value="FNR_nucleotide-bd"/>
</dbReference>
<dbReference type="FunCoup" id="D3BP93">
    <property type="interactions" value="40"/>
</dbReference>
<evidence type="ECO:0000256" key="10">
    <source>
        <dbReference type="SAM" id="MobiDB-lite"/>
    </source>
</evidence>
<keyword evidence="7 9" id="KW-0408">Iron</keyword>
<dbReference type="InterPro" id="IPR001433">
    <property type="entry name" value="OxRdtase_FAD/NAD-bd"/>
</dbReference>
<organism evidence="12 13">
    <name type="scientific">Heterostelium pallidum (strain ATCC 26659 / Pp 5 / PN500)</name>
    <name type="common">Cellular slime mold</name>
    <name type="synonym">Polysphondylium pallidum</name>
    <dbReference type="NCBI Taxonomy" id="670386"/>
    <lineage>
        <taxon>Eukaryota</taxon>
        <taxon>Amoebozoa</taxon>
        <taxon>Evosea</taxon>
        <taxon>Eumycetozoa</taxon>
        <taxon>Dictyostelia</taxon>
        <taxon>Acytosteliales</taxon>
        <taxon>Acytosteliaceae</taxon>
        <taxon>Heterostelium</taxon>
    </lineage>
</organism>
<dbReference type="AlphaFoldDB" id="D3BP93"/>
<evidence type="ECO:0000256" key="8">
    <source>
        <dbReference type="PIRSR" id="PIRSR601834-1"/>
    </source>
</evidence>
<dbReference type="GO" id="GO:0020037">
    <property type="term" value="F:heme binding"/>
    <property type="evidence" value="ECO:0007669"/>
    <property type="project" value="UniProtKB-UniRule"/>
</dbReference>
<evidence type="ECO:0000256" key="7">
    <source>
        <dbReference type="ARBA" id="ARBA00023004"/>
    </source>
</evidence>
<feature type="binding site" evidence="8">
    <location>
        <position position="253"/>
    </location>
    <ligand>
        <name>FAD</name>
        <dbReference type="ChEBI" id="CHEBI:57692"/>
    </ligand>
</feature>
<evidence type="ECO:0000256" key="1">
    <source>
        <dbReference type="ARBA" id="ARBA00001974"/>
    </source>
</evidence>
<evidence type="ECO:0000256" key="2">
    <source>
        <dbReference type="ARBA" id="ARBA00022617"/>
    </source>
</evidence>
<dbReference type="PANTHER" id="PTHR19370:SF207">
    <property type="entry name" value="CYTOCHROME B5 REDUCTASE"/>
    <property type="match status" value="1"/>
</dbReference>
<dbReference type="InterPro" id="IPR017938">
    <property type="entry name" value="Riboflavin_synthase-like_b-brl"/>
</dbReference>
<name>D3BP93_HETP5</name>
<feature type="binding site" evidence="8">
    <location>
        <position position="270"/>
    </location>
    <ligand>
        <name>FAD</name>
        <dbReference type="ChEBI" id="CHEBI:57692"/>
    </ligand>
</feature>
<dbReference type="STRING" id="670386.D3BP93"/>
<evidence type="ECO:0000256" key="6">
    <source>
        <dbReference type="ARBA" id="ARBA00023002"/>
    </source>
</evidence>